<sequence>LRSMHSEDPPPPPQKKAKGNKRKQVVDMESTGTNKRPRMDCPSPIPEESISPPTASTFPIPEQSTPQLLPLVPSNALVAFTPIGTSISRPLPIDTPIKIGLPGIFDIDELPSTTGFEEILQEIVLENSRSSD</sequence>
<protein>
    <submittedName>
        <fullName evidence="1">4541_t:CDS:1</fullName>
    </submittedName>
</protein>
<evidence type="ECO:0000313" key="1">
    <source>
        <dbReference type="EMBL" id="CAG8783945.1"/>
    </source>
</evidence>
<feature type="non-terminal residue" evidence="1">
    <location>
        <position position="132"/>
    </location>
</feature>
<accession>A0ACA9RAX2</accession>
<keyword evidence="2" id="KW-1185">Reference proteome</keyword>
<feature type="non-terminal residue" evidence="1">
    <location>
        <position position="1"/>
    </location>
</feature>
<comment type="caution">
    <text evidence="1">The sequence shown here is derived from an EMBL/GenBank/DDBJ whole genome shotgun (WGS) entry which is preliminary data.</text>
</comment>
<name>A0ACA9RAX2_9GLOM</name>
<dbReference type="EMBL" id="CAJVPT010074259">
    <property type="protein sequence ID" value="CAG8783945.1"/>
    <property type="molecule type" value="Genomic_DNA"/>
</dbReference>
<organism evidence="1 2">
    <name type="scientific">Acaulospora colombiana</name>
    <dbReference type="NCBI Taxonomy" id="27376"/>
    <lineage>
        <taxon>Eukaryota</taxon>
        <taxon>Fungi</taxon>
        <taxon>Fungi incertae sedis</taxon>
        <taxon>Mucoromycota</taxon>
        <taxon>Glomeromycotina</taxon>
        <taxon>Glomeromycetes</taxon>
        <taxon>Diversisporales</taxon>
        <taxon>Acaulosporaceae</taxon>
        <taxon>Acaulospora</taxon>
    </lineage>
</organism>
<evidence type="ECO:0000313" key="2">
    <source>
        <dbReference type="Proteomes" id="UP000789525"/>
    </source>
</evidence>
<proteinExistence type="predicted"/>
<dbReference type="Proteomes" id="UP000789525">
    <property type="component" value="Unassembled WGS sequence"/>
</dbReference>
<reference evidence="1" key="1">
    <citation type="submission" date="2021-06" db="EMBL/GenBank/DDBJ databases">
        <authorList>
            <person name="Kallberg Y."/>
            <person name="Tangrot J."/>
            <person name="Rosling A."/>
        </authorList>
    </citation>
    <scope>NUCLEOTIDE SEQUENCE</scope>
    <source>
        <strain evidence="1">CL356</strain>
    </source>
</reference>
<gene>
    <name evidence="1" type="ORF">ACOLOM_LOCUS14455</name>
</gene>